<dbReference type="EMBL" id="KV454208">
    <property type="protein sequence ID" value="ODQ62868.1"/>
    <property type="molecule type" value="Genomic_DNA"/>
</dbReference>
<keyword evidence="2" id="KW-1185">Reference proteome</keyword>
<protein>
    <recommendedName>
        <fullName evidence="3">Cyclin N-terminal domain-containing protein</fullName>
    </recommendedName>
</protein>
<dbReference type="AlphaFoldDB" id="A0A1E3PBW7"/>
<dbReference type="RefSeq" id="XP_019042075.1">
    <property type="nucleotide sequence ID" value="XM_019186172.1"/>
</dbReference>
<organism evidence="1 2">
    <name type="scientific">Wickerhamomyces anomalus (strain ATCC 58044 / CBS 1984 / NCYC 433 / NRRL Y-366-8)</name>
    <name type="common">Yeast</name>
    <name type="synonym">Hansenula anomala</name>
    <dbReference type="NCBI Taxonomy" id="683960"/>
    <lineage>
        <taxon>Eukaryota</taxon>
        <taxon>Fungi</taxon>
        <taxon>Dikarya</taxon>
        <taxon>Ascomycota</taxon>
        <taxon>Saccharomycotina</taxon>
        <taxon>Saccharomycetes</taxon>
        <taxon>Phaffomycetales</taxon>
        <taxon>Wickerhamomycetaceae</taxon>
        <taxon>Wickerhamomyces</taxon>
    </lineage>
</organism>
<name>A0A1E3PBW7_WICAA</name>
<gene>
    <name evidence="1" type="ORF">WICANDRAFT_88973</name>
</gene>
<accession>A0A1E3PBW7</accession>
<proteinExistence type="predicted"/>
<dbReference type="GeneID" id="30203418"/>
<evidence type="ECO:0000313" key="2">
    <source>
        <dbReference type="Proteomes" id="UP000094112"/>
    </source>
</evidence>
<sequence>MSVVYSDHSTMNSPLNNNSPLYDQSPFGAGRNDLLNYSYDFTTNLQITNYEKSLIFKFLINHSFNYLITNYQNKLHASSMQNMCQFVLLLFKRTNLSLQQFQKLLIIMIRYLNKNQTIVLSIKQIIIGCLIKIMGVDSKNWSQITGLSLENLTLLKNHINLDHDEMIITEDELLELNDHMKSLVYSKFDVI</sequence>
<dbReference type="Proteomes" id="UP000094112">
    <property type="component" value="Unassembled WGS sequence"/>
</dbReference>
<reference evidence="1 2" key="1">
    <citation type="journal article" date="2016" name="Proc. Natl. Acad. Sci. U.S.A.">
        <title>Comparative genomics of biotechnologically important yeasts.</title>
        <authorList>
            <person name="Riley R."/>
            <person name="Haridas S."/>
            <person name="Wolfe K.H."/>
            <person name="Lopes M.R."/>
            <person name="Hittinger C.T."/>
            <person name="Goeker M."/>
            <person name="Salamov A.A."/>
            <person name="Wisecaver J.H."/>
            <person name="Long T.M."/>
            <person name="Calvey C.H."/>
            <person name="Aerts A.L."/>
            <person name="Barry K.W."/>
            <person name="Choi C."/>
            <person name="Clum A."/>
            <person name="Coughlan A.Y."/>
            <person name="Deshpande S."/>
            <person name="Douglass A.P."/>
            <person name="Hanson S.J."/>
            <person name="Klenk H.-P."/>
            <person name="LaButti K.M."/>
            <person name="Lapidus A."/>
            <person name="Lindquist E.A."/>
            <person name="Lipzen A.M."/>
            <person name="Meier-Kolthoff J.P."/>
            <person name="Ohm R.A."/>
            <person name="Otillar R.P."/>
            <person name="Pangilinan J.L."/>
            <person name="Peng Y."/>
            <person name="Rokas A."/>
            <person name="Rosa C.A."/>
            <person name="Scheuner C."/>
            <person name="Sibirny A.A."/>
            <person name="Slot J.C."/>
            <person name="Stielow J.B."/>
            <person name="Sun H."/>
            <person name="Kurtzman C.P."/>
            <person name="Blackwell M."/>
            <person name="Grigoriev I.V."/>
            <person name="Jeffries T.W."/>
        </authorList>
    </citation>
    <scope>NUCLEOTIDE SEQUENCE [LARGE SCALE GENOMIC DNA]</scope>
    <source>
        <strain evidence="2">ATCC 58044 / CBS 1984 / NCYC 433 / NRRL Y-366-8</strain>
    </source>
</reference>
<evidence type="ECO:0008006" key="3">
    <source>
        <dbReference type="Google" id="ProtNLM"/>
    </source>
</evidence>
<evidence type="ECO:0000313" key="1">
    <source>
        <dbReference type="EMBL" id="ODQ62868.1"/>
    </source>
</evidence>
<dbReference type="OrthoDB" id="10572107at2759"/>